<dbReference type="Proteomes" id="UP000515703">
    <property type="component" value="Chromosome"/>
</dbReference>
<gene>
    <name evidence="5 9" type="primary">recX</name>
    <name evidence="9" type="ORF">bsdcttw_28480</name>
</gene>
<feature type="domain" description="RecX first three-helical" evidence="8">
    <location>
        <begin position="58"/>
        <end position="96"/>
    </location>
</feature>
<dbReference type="InterPro" id="IPR036388">
    <property type="entry name" value="WH-like_DNA-bd_sf"/>
</dbReference>
<evidence type="ECO:0000259" key="6">
    <source>
        <dbReference type="Pfam" id="PF02631"/>
    </source>
</evidence>
<feature type="domain" description="RecX second three-helical" evidence="6">
    <location>
        <begin position="104"/>
        <end position="143"/>
    </location>
</feature>
<dbReference type="KEGG" id="acht:bsdcttw_28480"/>
<evidence type="ECO:0000256" key="4">
    <source>
        <dbReference type="ARBA" id="ARBA00022490"/>
    </source>
</evidence>
<reference evidence="9 10" key="1">
    <citation type="submission" date="2020-08" db="EMBL/GenBank/DDBJ databases">
        <title>Draft genome sequencing of an Anaerocolumna strain isolated from anoxic soil subjected to BSD treatment.</title>
        <authorList>
            <person name="Uek A."/>
            <person name="Tonouchi A."/>
        </authorList>
    </citation>
    <scope>NUCLEOTIDE SEQUENCE [LARGE SCALE GENOMIC DNA]</scope>
    <source>
        <strain evidence="9 10">CTTW</strain>
    </source>
</reference>
<dbReference type="Pfam" id="PF21981">
    <property type="entry name" value="RecX_HTH3"/>
    <property type="match status" value="1"/>
</dbReference>
<evidence type="ECO:0000256" key="1">
    <source>
        <dbReference type="ARBA" id="ARBA00004496"/>
    </source>
</evidence>
<evidence type="ECO:0000256" key="3">
    <source>
        <dbReference type="ARBA" id="ARBA00018111"/>
    </source>
</evidence>
<dbReference type="InterPro" id="IPR053924">
    <property type="entry name" value="RecX_HTH_2nd"/>
</dbReference>
<dbReference type="PANTHER" id="PTHR33602:SF1">
    <property type="entry name" value="REGULATORY PROTEIN RECX FAMILY PROTEIN"/>
    <property type="match status" value="1"/>
</dbReference>
<dbReference type="Gene3D" id="1.10.10.10">
    <property type="entry name" value="Winged helix-like DNA-binding domain superfamily/Winged helix DNA-binding domain"/>
    <property type="match status" value="3"/>
</dbReference>
<evidence type="ECO:0000313" key="9">
    <source>
        <dbReference type="EMBL" id="BCJ99807.1"/>
    </source>
</evidence>
<dbReference type="GO" id="GO:0005737">
    <property type="term" value="C:cytoplasm"/>
    <property type="evidence" value="ECO:0007669"/>
    <property type="project" value="UniProtKB-SubCell"/>
</dbReference>
<dbReference type="InterPro" id="IPR053926">
    <property type="entry name" value="RecX_HTH_1st"/>
</dbReference>
<dbReference type="EMBL" id="AP023368">
    <property type="protein sequence ID" value="BCJ99807.1"/>
    <property type="molecule type" value="Genomic_DNA"/>
</dbReference>
<name>A0A7I8DQ67_9FIRM</name>
<keyword evidence="4 5" id="KW-0963">Cytoplasm</keyword>
<feature type="domain" description="RecX third three-helical" evidence="7">
    <location>
        <begin position="150"/>
        <end position="191"/>
    </location>
</feature>
<reference evidence="9 10" key="2">
    <citation type="submission" date="2020-08" db="EMBL/GenBank/DDBJ databases">
        <authorList>
            <person name="Ueki A."/>
            <person name="Tonouchi A."/>
        </authorList>
    </citation>
    <scope>NUCLEOTIDE SEQUENCE [LARGE SCALE GENOMIC DNA]</scope>
    <source>
        <strain evidence="9 10">CTTW</strain>
    </source>
</reference>
<dbReference type="AlphaFoldDB" id="A0A7I8DQ67"/>
<dbReference type="RefSeq" id="WP_185255537.1">
    <property type="nucleotide sequence ID" value="NZ_AP023368.1"/>
</dbReference>
<comment type="function">
    <text evidence="5">Modulates RecA activity.</text>
</comment>
<evidence type="ECO:0000256" key="2">
    <source>
        <dbReference type="ARBA" id="ARBA00009695"/>
    </source>
</evidence>
<evidence type="ECO:0000313" key="10">
    <source>
        <dbReference type="Proteomes" id="UP000515703"/>
    </source>
</evidence>
<keyword evidence="10" id="KW-1185">Reference proteome</keyword>
<sequence length="198" mass="23408">MIVTGLEQYGKNKVKVYLEEEYYFMLYNREIYRYGLKVDKEVSDLIVKELNDHMVKRAKQKVMALLKSMNRTEAELRAKLALSGYREAAIDEAIEYVKNYHYIDDSRYAANYVRLKKQNKSRRQIIGELKQKGVSDEEIEEALGTEYDNEEEAIKREILKKAKDIDNLSREEKQKLAAKLYRKGYGMDLIKSHVKLDY</sequence>
<dbReference type="InterPro" id="IPR003783">
    <property type="entry name" value="Regulatory_RecX"/>
</dbReference>
<evidence type="ECO:0000259" key="7">
    <source>
        <dbReference type="Pfam" id="PF21981"/>
    </source>
</evidence>
<organism evidence="9 10">
    <name type="scientific">Anaerocolumna chitinilytica</name>
    <dbReference type="NCBI Taxonomy" id="1727145"/>
    <lineage>
        <taxon>Bacteria</taxon>
        <taxon>Bacillati</taxon>
        <taxon>Bacillota</taxon>
        <taxon>Clostridia</taxon>
        <taxon>Lachnospirales</taxon>
        <taxon>Lachnospiraceae</taxon>
        <taxon>Anaerocolumna</taxon>
    </lineage>
</organism>
<proteinExistence type="inferred from homology"/>
<evidence type="ECO:0000256" key="5">
    <source>
        <dbReference type="HAMAP-Rule" id="MF_01114"/>
    </source>
</evidence>
<dbReference type="Pfam" id="PF02631">
    <property type="entry name" value="RecX_HTH2"/>
    <property type="match status" value="1"/>
</dbReference>
<comment type="subcellular location">
    <subcellularLocation>
        <location evidence="1 5">Cytoplasm</location>
    </subcellularLocation>
</comment>
<accession>A0A7I8DQ67</accession>
<dbReference type="Pfam" id="PF21982">
    <property type="entry name" value="RecX_HTH1"/>
    <property type="match status" value="1"/>
</dbReference>
<dbReference type="HAMAP" id="MF_01114">
    <property type="entry name" value="RecX"/>
    <property type="match status" value="1"/>
</dbReference>
<dbReference type="GO" id="GO:0006282">
    <property type="term" value="P:regulation of DNA repair"/>
    <property type="evidence" value="ECO:0007669"/>
    <property type="project" value="UniProtKB-UniRule"/>
</dbReference>
<protein>
    <recommendedName>
        <fullName evidence="3 5">Regulatory protein RecX</fullName>
    </recommendedName>
</protein>
<comment type="similarity">
    <text evidence="2 5">Belongs to the RecX family.</text>
</comment>
<evidence type="ECO:0000259" key="8">
    <source>
        <dbReference type="Pfam" id="PF21982"/>
    </source>
</evidence>
<dbReference type="InterPro" id="IPR053925">
    <property type="entry name" value="RecX_HTH_3rd"/>
</dbReference>
<dbReference type="PANTHER" id="PTHR33602">
    <property type="entry name" value="REGULATORY PROTEIN RECX FAMILY PROTEIN"/>
    <property type="match status" value="1"/>
</dbReference>